<reference evidence="2" key="1">
    <citation type="journal article" date="2015" name="ISME J.">
        <title>Draft Genome Sequence of Streptomyces incarnatus NRRL8089, which Produces the Nucleoside Antibiotic Sinefungin.</title>
        <authorList>
            <person name="Oshima K."/>
            <person name="Hattori M."/>
            <person name="Shimizu H."/>
            <person name="Fukuda K."/>
            <person name="Nemoto M."/>
            <person name="Inagaki K."/>
            <person name="Tamura T."/>
        </authorList>
    </citation>
    <scope>NUCLEOTIDE SEQUENCE</scope>
    <source>
        <strain evidence="2">FACHB-1375</strain>
    </source>
</reference>
<comment type="caution">
    <text evidence="2">The sequence shown here is derived from an EMBL/GenBank/DDBJ whole genome shotgun (WGS) entry which is preliminary data.</text>
</comment>
<keyword evidence="3" id="KW-1185">Reference proteome</keyword>
<proteinExistence type="predicted"/>
<dbReference type="AlphaFoldDB" id="A0A926ZMG6"/>
<gene>
    <name evidence="2" type="ORF">H6G03_34180</name>
</gene>
<name>A0A926ZMG6_9CYAN</name>
<reference evidence="2" key="2">
    <citation type="submission" date="2020-08" db="EMBL/GenBank/DDBJ databases">
        <authorList>
            <person name="Chen M."/>
            <person name="Teng W."/>
            <person name="Zhao L."/>
            <person name="Hu C."/>
            <person name="Zhou Y."/>
            <person name="Han B."/>
            <person name="Song L."/>
            <person name="Shu W."/>
        </authorList>
    </citation>
    <scope>NUCLEOTIDE SEQUENCE</scope>
    <source>
        <strain evidence="2">FACHB-1375</strain>
    </source>
</reference>
<protein>
    <submittedName>
        <fullName evidence="2">Uncharacterized protein</fullName>
    </submittedName>
</protein>
<evidence type="ECO:0000256" key="1">
    <source>
        <dbReference type="SAM" id="MobiDB-lite"/>
    </source>
</evidence>
<feature type="region of interest" description="Disordered" evidence="1">
    <location>
        <begin position="297"/>
        <end position="423"/>
    </location>
</feature>
<feature type="compositionally biased region" description="Polar residues" evidence="1">
    <location>
        <begin position="350"/>
        <end position="360"/>
    </location>
</feature>
<feature type="region of interest" description="Disordered" evidence="1">
    <location>
        <begin position="607"/>
        <end position="627"/>
    </location>
</feature>
<dbReference type="EMBL" id="JACJPW010000161">
    <property type="protein sequence ID" value="MBD2186051.1"/>
    <property type="molecule type" value="Genomic_DNA"/>
</dbReference>
<accession>A0A926ZMG6</accession>
<evidence type="ECO:0000313" key="3">
    <source>
        <dbReference type="Proteomes" id="UP000641646"/>
    </source>
</evidence>
<dbReference type="Proteomes" id="UP000641646">
    <property type="component" value="Unassembled WGS sequence"/>
</dbReference>
<organism evidence="2 3">
    <name type="scientific">Aerosakkonema funiforme FACHB-1375</name>
    <dbReference type="NCBI Taxonomy" id="2949571"/>
    <lineage>
        <taxon>Bacteria</taxon>
        <taxon>Bacillati</taxon>
        <taxon>Cyanobacteriota</taxon>
        <taxon>Cyanophyceae</taxon>
        <taxon>Oscillatoriophycideae</taxon>
        <taxon>Aerosakkonematales</taxon>
        <taxon>Aerosakkonemataceae</taxon>
        <taxon>Aerosakkonema</taxon>
    </lineage>
</organism>
<sequence>MQKQGIEFDLETDALTLARIAYNNKKKDTRPTKEIEKLILTNSKNQSLVINKPITAPKTKSTSKLSDAVNYPVDLSAEQSDEDKAITTVESSATACDQSSKVEASEILEMTDTASEVDTVLPLAKKERLDEDTAYPIKKVIDTESEVDTVLPAGKKKSLEVDTAYPIKKVIDTESEVDTVSPAGKKKSLDEDTAYPIKKVMAAALSEWESSPVWQLRSEWERNMIKAAFEELQRTGDVRGSIKGTTFKDGRYSVYLVDTSLYIFSETKPTTSYNSQRDSLIDECSLTPAQKQEFLLPGQQLDATPVTQGTRRRAKQEFLPPEQQLDTNQKLHQQADTFSGQVDEQCGELETSQNLRQQADSDYAQERKTPLHRVSSDDVEQGKASQKGVSSDDVEQGKTPAQGASSSSAEKEKTPQKATKQLQLPEDVEALRAYLDKFYQQFAAEVREKTGCNQIEDVDVGVACLGMAEGFGTTDIRRILFRSPQGQYFNRVGRSLEEFSEYTKQRVAIALTYNQLESDPVQRQRVELVEPIVQELSKTVRNGQQFQGTNYTLKREGDIRSVIALDGRGEVLKLNGNWVELAALEEKDVQLWQQAKVRWEERQRQEQSNLLKHTQSASREQKQIELD</sequence>
<feature type="compositionally biased region" description="Polar residues" evidence="1">
    <location>
        <begin position="607"/>
        <end position="618"/>
    </location>
</feature>
<dbReference type="RefSeq" id="WP_190474981.1">
    <property type="nucleotide sequence ID" value="NZ_JACJPW010000161.1"/>
</dbReference>
<evidence type="ECO:0000313" key="2">
    <source>
        <dbReference type="EMBL" id="MBD2186051.1"/>
    </source>
</evidence>
<feature type="compositionally biased region" description="Polar residues" evidence="1">
    <location>
        <begin position="324"/>
        <end position="342"/>
    </location>
</feature>